<keyword evidence="2" id="KW-1185">Reference proteome</keyword>
<proteinExistence type="predicted"/>
<evidence type="ECO:0000313" key="2">
    <source>
        <dbReference type="Proteomes" id="UP001219525"/>
    </source>
</evidence>
<comment type="caution">
    <text evidence="1">The sequence shown here is derived from an EMBL/GenBank/DDBJ whole genome shotgun (WGS) entry which is preliminary data.</text>
</comment>
<sequence length="150" mass="16689">MAWHSSVRRSWSRRRTLPSTRPKECWAKTPLPTECRLSEHGACAVVFHLTTAAAAEWIRSPKRMDAFLAGMGGTSVYKPCAFSVVVEFVPVTFDPSLENTFHTIEDTNGMKRGAITQARYIKPLERRNPGQRSTHAIFGFATADGANHAI</sequence>
<dbReference type="AlphaFoldDB" id="A0AAD6XVS7"/>
<protein>
    <submittedName>
        <fullName evidence="1">Uncharacterized protein</fullName>
    </submittedName>
</protein>
<reference evidence="1" key="1">
    <citation type="submission" date="2023-03" db="EMBL/GenBank/DDBJ databases">
        <title>Massive genome expansion in bonnet fungi (Mycena s.s.) driven by repeated elements and novel gene families across ecological guilds.</title>
        <authorList>
            <consortium name="Lawrence Berkeley National Laboratory"/>
            <person name="Harder C.B."/>
            <person name="Miyauchi S."/>
            <person name="Viragh M."/>
            <person name="Kuo A."/>
            <person name="Thoen E."/>
            <person name="Andreopoulos B."/>
            <person name="Lu D."/>
            <person name="Skrede I."/>
            <person name="Drula E."/>
            <person name="Henrissat B."/>
            <person name="Morin E."/>
            <person name="Kohler A."/>
            <person name="Barry K."/>
            <person name="LaButti K."/>
            <person name="Morin E."/>
            <person name="Salamov A."/>
            <person name="Lipzen A."/>
            <person name="Mereny Z."/>
            <person name="Hegedus B."/>
            <person name="Baldrian P."/>
            <person name="Stursova M."/>
            <person name="Weitz H."/>
            <person name="Taylor A."/>
            <person name="Grigoriev I.V."/>
            <person name="Nagy L.G."/>
            <person name="Martin F."/>
            <person name="Kauserud H."/>
        </authorList>
    </citation>
    <scope>NUCLEOTIDE SEQUENCE</scope>
    <source>
        <strain evidence="1">9144</strain>
    </source>
</reference>
<dbReference type="EMBL" id="JARJCW010000169">
    <property type="protein sequence ID" value="KAJ7189689.1"/>
    <property type="molecule type" value="Genomic_DNA"/>
</dbReference>
<accession>A0AAD6XVS7</accession>
<organism evidence="1 2">
    <name type="scientific">Mycena pura</name>
    <dbReference type="NCBI Taxonomy" id="153505"/>
    <lineage>
        <taxon>Eukaryota</taxon>
        <taxon>Fungi</taxon>
        <taxon>Dikarya</taxon>
        <taxon>Basidiomycota</taxon>
        <taxon>Agaricomycotina</taxon>
        <taxon>Agaricomycetes</taxon>
        <taxon>Agaricomycetidae</taxon>
        <taxon>Agaricales</taxon>
        <taxon>Marasmiineae</taxon>
        <taxon>Mycenaceae</taxon>
        <taxon>Mycena</taxon>
    </lineage>
</organism>
<evidence type="ECO:0000313" key="1">
    <source>
        <dbReference type="EMBL" id="KAJ7189689.1"/>
    </source>
</evidence>
<gene>
    <name evidence="1" type="ORF">GGX14DRAFT_382961</name>
</gene>
<feature type="non-terminal residue" evidence="1">
    <location>
        <position position="150"/>
    </location>
</feature>
<name>A0AAD6XVS7_9AGAR</name>
<dbReference type="Proteomes" id="UP001219525">
    <property type="component" value="Unassembled WGS sequence"/>
</dbReference>